<dbReference type="InterPro" id="IPR023753">
    <property type="entry name" value="FAD/NAD-binding_dom"/>
</dbReference>
<comment type="caution">
    <text evidence="4">The sequence shown here is derived from an EMBL/GenBank/DDBJ whole genome shotgun (WGS) entry which is preliminary data.</text>
</comment>
<dbReference type="Pfam" id="PF04324">
    <property type="entry name" value="Fer2_BFD"/>
    <property type="match status" value="1"/>
</dbReference>
<dbReference type="PANTHER" id="PTHR42949:SF3">
    <property type="entry name" value="ANAEROBIC GLYCEROL-3-PHOSPHATE DEHYDROGENASE SUBUNIT B"/>
    <property type="match status" value="1"/>
</dbReference>
<dbReference type="Gene3D" id="3.50.50.60">
    <property type="entry name" value="FAD/NAD(P)-binding domain"/>
    <property type="match status" value="2"/>
</dbReference>
<organism evidence="4 5">
    <name type="scientific">Sphingomonas colocasiae</name>
    <dbReference type="NCBI Taxonomy" id="1848973"/>
    <lineage>
        <taxon>Bacteria</taxon>
        <taxon>Pseudomonadati</taxon>
        <taxon>Pseudomonadota</taxon>
        <taxon>Alphaproteobacteria</taxon>
        <taxon>Sphingomonadales</taxon>
        <taxon>Sphingomonadaceae</taxon>
        <taxon>Sphingomonas</taxon>
    </lineage>
</organism>
<feature type="domain" description="BFD-like [2Fe-2S]-binding" evidence="2">
    <location>
        <begin position="378"/>
        <end position="426"/>
    </location>
</feature>
<dbReference type="InterPro" id="IPR017224">
    <property type="entry name" value="Opine_Oxase_asu/HCN_bsu"/>
</dbReference>
<evidence type="ECO:0000259" key="2">
    <source>
        <dbReference type="Pfam" id="PF04324"/>
    </source>
</evidence>
<dbReference type="RefSeq" id="WP_222988565.1">
    <property type="nucleotide sequence ID" value="NZ_JAINVV010000003.1"/>
</dbReference>
<dbReference type="Pfam" id="PF07992">
    <property type="entry name" value="Pyr_redox_2"/>
    <property type="match status" value="1"/>
</dbReference>
<dbReference type="EMBL" id="JAINVV010000003">
    <property type="protein sequence ID" value="MBY8821445.1"/>
    <property type="molecule type" value="Genomic_DNA"/>
</dbReference>
<reference evidence="4 5" key="1">
    <citation type="submission" date="2021-08" db="EMBL/GenBank/DDBJ databases">
        <authorList>
            <person name="Tuo L."/>
        </authorList>
    </citation>
    <scope>NUCLEOTIDE SEQUENCE [LARGE SCALE GENOMIC DNA]</scope>
    <source>
        <strain evidence="4 5">JCM 31229</strain>
    </source>
</reference>
<accession>A0ABS7PL35</accession>
<dbReference type="InterPro" id="IPR051691">
    <property type="entry name" value="Metab_Enz_Cyan_OpOx_G3PDH"/>
</dbReference>
<evidence type="ECO:0000313" key="5">
    <source>
        <dbReference type="Proteomes" id="UP000706039"/>
    </source>
</evidence>
<dbReference type="Gene3D" id="1.10.10.1100">
    <property type="entry name" value="BFD-like [2Fe-2S]-binding domain"/>
    <property type="match status" value="1"/>
</dbReference>
<dbReference type="SUPFAM" id="SSF51905">
    <property type="entry name" value="FAD/NAD(P)-binding domain"/>
    <property type="match status" value="1"/>
</dbReference>
<dbReference type="InterPro" id="IPR036188">
    <property type="entry name" value="FAD/NAD-bd_sf"/>
</dbReference>
<dbReference type="InterPro" id="IPR007419">
    <property type="entry name" value="BFD-like_2Fe2S-bd_dom"/>
</dbReference>
<keyword evidence="5" id="KW-1185">Reference proteome</keyword>
<sequence length="455" mass="46754">MADILDVAIVGGGPAGQAAALHLAGRGLDIAVIDEQPRPGGQILRQPPASFTVPGWLAGRGYARLKHQLARFEALDDIRWLGGCSVLDLAPTMDGLSLLAATPGGISRIRARHVLVATGCQDLAVPLPGWTLPGVMSAGGIQAFVKSQRFIPGERILLAGTHPLQLIVAEQVVRAGGEVAAILFAQPRAGMIATAMRHPLIALRRAPDLAAAASAMATLRRAGVPVRFGAPLHAISGMDRVTGAVTGMGEIACDTVGLCYGFVPQSALPRMAGARMHKAGPAGGWACAHDHWLRSSVVGLSVAGEALGVAGAAAAAAGGAIAGIGIARDLGLFAPEQAERMARPHRHAFDTHRAFAAMLDSIADPTGHLPRPDAETLLCRCEDVSFETICGAIEQGGSANAIKLATRCGMGACQGRNCEPALLRLLGDVGRGDDPGFTARFPARPVAIGDLAESG</sequence>
<dbReference type="PRINTS" id="PR00469">
    <property type="entry name" value="PNDRDTASEII"/>
</dbReference>
<name>A0ABS7PL35_9SPHN</name>
<gene>
    <name evidence="4" type="ORF">K7G82_04025</name>
</gene>
<dbReference type="Proteomes" id="UP000706039">
    <property type="component" value="Unassembled WGS sequence"/>
</dbReference>
<dbReference type="CDD" id="cd19946">
    <property type="entry name" value="GlpA-like_Fer2_BFD-like"/>
    <property type="match status" value="1"/>
</dbReference>
<keyword evidence="1" id="KW-0560">Oxidoreductase</keyword>
<proteinExistence type="predicted"/>
<evidence type="ECO:0000256" key="1">
    <source>
        <dbReference type="ARBA" id="ARBA00023002"/>
    </source>
</evidence>
<dbReference type="PANTHER" id="PTHR42949">
    <property type="entry name" value="ANAEROBIC GLYCEROL-3-PHOSPHATE DEHYDROGENASE SUBUNIT B"/>
    <property type="match status" value="1"/>
</dbReference>
<evidence type="ECO:0000313" key="4">
    <source>
        <dbReference type="EMBL" id="MBY8821445.1"/>
    </source>
</evidence>
<dbReference type="PRINTS" id="PR00368">
    <property type="entry name" value="FADPNR"/>
</dbReference>
<dbReference type="PIRSF" id="PIRSF037495">
    <property type="entry name" value="Opine_OX_OoxA/HcnB"/>
    <property type="match status" value="1"/>
</dbReference>
<protein>
    <submittedName>
        <fullName evidence="4">FAD-dependent oxidoreductase</fullName>
    </submittedName>
</protein>
<feature type="domain" description="FAD/NAD(P)-binding" evidence="3">
    <location>
        <begin position="6"/>
        <end position="315"/>
    </location>
</feature>
<evidence type="ECO:0000259" key="3">
    <source>
        <dbReference type="Pfam" id="PF07992"/>
    </source>
</evidence>
<dbReference type="InterPro" id="IPR041854">
    <property type="entry name" value="BFD-like_2Fe2S-bd_dom_sf"/>
</dbReference>